<proteinExistence type="predicted"/>
<protein>
    <submittedName>
        <fullName evidence="2">Type VI secretion system-associated FHA domain protein TagH</fullName>
    </submittedName>
</protein>
<gene>
    <name evidence="2" type="primary">tagH</name>
    <name evidence="2" type="ORF">HHL21_01280</name>
</gene>
<evidence type="ECO:0000313" key="2">
    <source>
        <dbReference type="EMBL" id="NML59743.1"/>
    </source>
</evidence>
<dbReference type="InterPro" id="IPR017735">
    <property type="entry name" value="T6SS_FHA"/>
</dbReference>
<accession>A0A848HKG4</accession>
<dbReference type="NCBIfam" id="TIGR03354">
    <property type="entry name" value="VI_FHA"/>
    <property type="match status" value="1"/>
</dbReference>
<dbReference type="Pfam" id="PF20232">
    <property type="entry name" value="T6SS_FHA_C"/>
    <property type="match status" value="1"/>
</dbReference>
<evidence type="ECO:0000259" key="1">
    <source>
        <dbReference type="Pfam" id="PF20232"/>
    </source>
</evidence>
<dbReference type="AlphaFoldDB" id="A0A848HKG4"/>
<comment type="caution">
    <text evidence="2">The sequence shown here is derived from an EMBL/GenBank/DDBJ whole genome shotgun (WGS) entry which is preliminary data.</text>
</comment>
<sequence>MSKIVDTPANSDAAAPDALTQAFLRGAGIPADALPTALAPEQMELIGKLLAASLQGAIDQLALRSLVKQEAKADVTMVVVRNNNPLKFFPDSPTVITQMLRKKMPGFMEPLESIEDAGHALRGHQLGVVAGCRATMDSVIGRLAPAKFATALAPGGMLDSLLPSRRPAALWHEYVRQYGALASEVQDQFKGAFGPAFLDAYEQEVHRFGKEASHG</sequence>
<dbReference type="RefSeq" id="WP_169463453.1">
    <property type="nucleotide sequence ID" value="NZ_JABBGG010000001.1"/>
</dbReference>
<evidence type="ECO:0000313" key="3">
    <source>
        <dbReference type="Proteomes" id="UP000583752"/>
    </source>
</evidence>
<dbReference type="InterPro" id="IPR046883">
    <property type="entry name" value="T6SS_FHA_C"/>
</dbReference>
<dbReference type="EMBL" id="JABBGG010000001">
    <property type="protein sequence ID" value="NML59743.1"/>
    <property type="molecule type" value="Genomic_DNA"/>
</dbReference>
<name>A0A848HKG4_9BURK</name>
<reference evidence="2 3" key="1">
    <citation type="submission" date="2020-04" db="EMBL/GenBank/DDBJ databases">
        <title>Massilia sp. RP-1-19 isolated from soil.</title>
        <authorList>
            <person name="Dahal R.H."/>
        </authorList>
    </citation>
    <scope>NUCLEOTIDE SEQUENCE [LARGE SCALE GENOMIC DNA]</scope>
    <source>
        <strain evidence="2 3">RP-1-19</strain>
    </source>
</reference>
<dbReference type="Proteomes" id="UP000583752">
    <property type="component" value="Unassembled WGS sequence"/>
</dbReference>
<organism evidence="2 3">
    <name type="scientific">Massilia polaris</name>
    <dbReference type="NCBI Taxonomy" id="2728846"/>
    <lineage>
        <taxon>Bacteria</taxon>
        <taxon>Pseudomonadati</taxon>
        <taxon>Pseudomonadota</taxon>
        <taxon>Betaproteobacteria</taxon>
        <taxon>Burkholderiales</taxon>
        <taxon>Oxalobacteraceae</taxon>
        <taxon>Telluria group</taxon>
        <taxon>Massilia</taxon>
    </lineage>
</organism>
<feature type="domain" description="Type VI secretion system FHA" evidence="1">
    <location>
        <begin position="25"/>
        <end position="203"/>
    </location>
</feature>
<keyword evidence="3" id="KW-1185">Reference proteome</keyword>